<evidence type="ECO:0000313" key="3">
    <source>
        <dbReference type="WBParaSite" id="nRc.2.0.1.t30634-RA"/>
    </source>
</evidence>
<accession>A0A915JX83</accession>
<keyword evidence="2" id="KW-1185">Reference proteome</keyword>
<sequence length="98" mass="11283">MSAKVRRTKSKMGAKLRHPRKATTKHWAPKSDERQSETSAKVERGKKTSMKEMMSRDVSGTRTRNETRNYPTILVGLDPDPILLILETYPDPKKLLQF</sequence>
<organism evidence="2 3">
    <name type="scientific">Romanomermis culicivorax</name>
    <name type="common">Nematode worm</name>
    <dbReference type="NCBI Taxonomy" id="13658"/>
    <lineage>
        <taxon>Eukaryota</taxon>
        <taxon>Metazoa</taxon>
        <taxon>Ecdysozoa</taxon>
        <taxon>Nematoda</taxon>
        <taxon>Enoplea</taxon>
        <taxon>Dorylaimia</taxon>
        <taxon>Mermithida</taxon>
        <taxon>Mermithoidea</taxon>
        <taxon>Mermithidae</taxon>
        <taxon>Romanomermis</taxon>
    </lineage>
</organism>
<protein>
    <submittedName>
        <fullName evidence="3">Uncharacterized protein</fullName>
    </submittedName>
</protein>
<proteinExistence type="predicted"/>
<name>A0A915JX83_ROMCU</name>
<feature type="region of interest" description="Disordered" evidence="1">
    <location>
        <begin position="1"/>
        <end position="65"/>
    </location>
</feature>
<feature type="compositionally biased region" description="Basic residues" evidence="1">
    <location>
        <begin position="1"/>
        <end position="28"/>
    </location>
</feature>
<dbReference type="WBParaSite" id="nRc.2.0.1.t30634-RA">
    <property type="protein sequence ID" value="nRc.2.0.1.t30634-RA"/>
    <property type="gene ID" value="nRc.2.0.1.g30634"/>
</dbReference>
<evidence type="ECO:0000313" key="2">
    <source>
        <dbReference type="Proteomes" id="UP000887565"/>
    </source>
</evidence>
<dbReference type="Proteomes" id="UP000887565">
    <property type="component" value="Unplaced"/>
</dbReference>
<reference evidence="3" key="1">
    <citation type="submission" date="2022-11" db="UniProtKB">
        <authorList>
            <consortium name="WormBaseParasite"/>
        </authorList>
    </citation>
    <scope>IDENTIFICATION</scope>
</reference>
<feature type="compositionally biased region" description="Basic and acidic residues" evidence="1">
    <location>
        <begin position="29"/>
        <end position="55"/>
    </location>
</feature>
<evidence type="ECO:0000256" key="1">
    <source>
        <dbReference type="SAM" id="MobiDB-lite"/>
    </source>
</evidence>
<dbReference type="AlphaFoldDB" id="A0A915JX83"/>